<evidence type="ECO:0000256" key="1">
    <source>
        <dbReference type="SAM" id="Phobius"/>
    </source>
</evidence>
<accession>A0A1F6AHD1</accession>
<comment type="caution">
    <text evidence="2">The sequence shown here is derived from an EMBL/GenBank/DDBJ whole genome shotgun (WGS) entry which is preliminary data.</text>
</comment>
<feature type="transmembrane region" description="Helical" evidence="1">
    <location>
        <begin position="32"/>
        <end position="55"/>
    </location>
</feature>
<dbReference type="AlphaFoldDB" id="A0A1F6AHD1"/>
<protein>
    <submittedName>
        <fullName evidence="2">Uncharacterized protein</fullName>
    </submittedName>
</protein>
<organism evidence="2 3">
    <name type="scientific">Candidatus Gottesmanbacteria bacterium RIFCSPLOWO2_01_FULL_43_11b</name>
    <dbReference type="NCBI Taxonomy" id="1798392"/>
    <lineage>
        <taxon>Bacteria</taxon>
        <taxon>Candidatus Gottesmaniibacteriota</taxon>
    </lineage>
</organism>
<proteinExistence type="predicted"/>
<dbReference type="STRING" id="1798392.A3A79_02770"/>
<feature type="transmembrane region" description="Helical" evidence="1">
    <location>
        <begin position="67"/>
        <end position="87"/>
    </location>
</feature>
<sequence>MDVFAVALSELAPSESVDTFGTLVSAIAKNAFVLAGVISFVLLILGGFGIIVAAGDSKKLEQSRGRMTGAIVGLIIIVGSFWIVQIIEKITGLKLLSPGL</sequence>
<keyword evidence="1" id="KW-0812">Transmembrane</keyword>
<keyword evidence="1" id="KW-0472">Membrane</keyword>
<dbReference type="Proteomes" id="UP000178759">
    <property type="component" value="Unassembled WGS sequence"/>
</dbReference>
<reference evidence="2 3" key="1">
    <citation type="journal article" date="2016" name="Nat. Commun.">
        <title>Thousands of microbial genomes shed light on interconnected biogeochemical processes in an aquifer system.</title>
        <authorList>
            <person name="Anantharaman K."/>
            <person name="Brown C.T."/>
            <person name="Hug L.A."/>
            <person name="Sharon I."/>
            <person name="Castelle C.J."/>
            <person name="Probst A.J."/>
            <person name="Thomas B.C."/>
            <person name="Singh A."/>
            <person name="Wilkins M.J."/>
            <person name="Karaoz U."/>
            <person name="Brodie E.L."/>
            <person name="Williams K.H."/>
            <person name="Hubbard S.S."/>
            <person name="Banfield J.F."/>
        </authorList>
    </citation>
    <scope>NUCLEOTIDE SEQUENCE [LARGE SCALE GENOMIC DNA]</scope>
</reference>
<evidence type="ECO:0000313" key="3">
    <source>
        <dbReference type="Proteomes" id="UP000178759"/>
    </source>
</evidence>
<keyword evidence="1" id="KW-1133">Transmembrane helix</keyword>
<evidence type="ECO:0000313" key="2">
    <source>
        <dbReference type="EMBL" id="OGG24095.1"/>
    </source>
</evidence>
<dbReference type="EMBL" id="MFJV01000001">
    <property type="protein sequence ID" value="OGG24095.1"/>
    <property type="molecule type" value="Genomic_DNA"/>
</dbReference>
<gene>
    <name evidence="2" type="ORF">A3A79_02770</name>
</gene>
<name>A0A1F6AHD1_9BACT</name>